<evidence type="ECO:0000313" key="1">
    <source>
        <dbReference type="EMBL" id="CAF4536034.1"/>
    </source>
</evidence>
<dbReference type="Proteomes" id="UP000681720">
    <property type="component" value="Unassembled WGS sequence"/>
</dbReference>
<dbReference type="AlphaFoldDB" id="A0A8S2Y724"/>
<organism evidence="1 2">
    <name type="scientific">Rotaria magnacalcarata</name>
    <dbReference type="NCBI Taxonomy" id="392030"/>
    <lineage>
        <taxon>Eukaryota</taxon>
        <taxon>Metazoa</taxon>
        <taxon>Spiralia</taxon>
        <taxon>Gnathifera</taxon>
        <taxon>Rotifera</taxon>
        <taxon>Eurotatoria</taxon>
        <taxon>Bdelloidea</taxon>
        <taxon>Philodinida</taxon>
        <taxon>Philodinidae</taxon>
        <taxon>Rotaria</taxon>
    </lineage>
</organism>
<proteinExistence type="predicted"/>
<protein>
    <submittedName>
        <fullName evidence="1">Uncharacterized protein</fullName>
    </submittedName>
</protein>
<dbReference type="EMBL" id="CAJOBJ010089605">
    <property type="protein sequence ID" value="CAF4536034.1"/>
    <property type="molecule type" value="Genomic_DNA"/>
</dbReference>
<accession>A0A8S2Y724</accession>
<comment type="caution">
    <text evidence="1">The sequence shown here is derived from an EMBL/GenBank/DDBJ whole genome shotgun (WGS) entry which is preliminary data.</text>
</comment>
<reference evidence="1" key="1">
    <citation type="submission" date="2021-02" db="EMBL/GenBank/DDBJ databases">
        <authorList>
            <person name="Nowell W R."/>
        </authorList>
    </citation>
    <scope>NUCLEOTIDE SEQUENCE</scope>
</reference>
<name>A0A8S2Y724_9BILA</name>
<gene>
    <name evidence="1" type="ORF">GIL414_LOCUS36217</name>
</gene>
<evidence type="ECO:0000313" key="2">
    <source>
        <dbReference type="Proteomes" id="UP000681720"/>
    </source>
</evidence>
<feature type="non-terminal residue" evidence="1">
    <location>
        <position position="1"/>
    </location>
</feature>
<feature type="non-terminal residue" evidence="1">
    <location>
        <position position="47"/>
    </location>
</feature>
<sequence length="47" mass="5208">DLTLNHHTCSNGANVVYADQVKGRGYSEVPLEWKATGIHHSLDQVVF</sequence>